<protein>
    <submittedName>
        <fullName evidence="1">Uncharacterized protein</fullName>
    </submittedName>
</protein>
<dbReference type="EMBL" id="JAQQXR010000003">
    <property type="protein sequence ID" value="MDC8758071.1"/>
    <property type="molecule type" value="Genomic_DNA"/>
</dbReference>
<evidence type="ECO:0000313" key="2">
    <source>
        <dbReference type="Proteomes" id="UP001221208"/>
    </source>
</evidence>
<reference evidence="1 2" key="1">
    <citation type="submission" date="2022-10" db="EMBL/GenBank/DDBJ databases">
        <title>Janthinobacterium sp. hw3 Genome sequencing.</title>
        <authorList>
            <person name="Park S."/>
        </authorList>
    </citation>
    <scope>NUCLEOTIDE SEQUENCE [LARGE SCALE GENOMIC DNA]</scope>
    <source>
        <strain evidence="2">hw3</strain>
    </source>
</reference>
<evidence type="ECO:0000313" key="1">
    <source>
        <dbReference type="EMBL" id="MDC8758071.1"/>
    </source>
</evidence>
<dbReference type="RefSeq" id="WP_273670744.1">
    <property type="nucleotide sequence ID" value="NZ_JAQQXR010000003.1"/>
</dbReference>
<dbReference type="Proteomes" id="UP001221208">
    <property type="component" value="Unassembled WGS sequence"/>
</dbReference>
<accession>A0ABT5JZB3</accession>
<name>A0ABT5JZB3_9BURK</name>
<sequence>MSPAPLLKSAPAAPAAPLQLQYQLLSNGAVVGSIEASRSRFDEDGEALLALHYRVRIRSGGIWSDYSLDADEEIVIGAGGVRRYANAAHEDGDKSSVLGGLEHGVMTLRVDDGKVRLSTFRQAEYDATSEDAPGLFLASGREAAVLRVLDLEHVDIDEVAYRRLPDETLALPGRPRLARVLSFASTRRKLAGQQWYVEDASGDVLVREHSEEPGERNEVLLINWTMGK</sequence>
<proteinExistence type="predicted"/>
<organism evidence="1 2">
    <name type="scientific">Janthinobacterium fluminis</name>
    <dbReference type="NCBI Taxonomy" id="2987524"/>
    <lineage>
        <taxon>Bacteria</taxon>
        <taxon>Pseudomonadati</taxon>
        <taxon>Pseudomonadota</taxon>
        <taxon>Betaproteobacteria</taxon>
        <taxon>Burkholderiales</taxon>
        <taxon>Oxalobacteraceae</taxon>
        <taxon>Janthinobacterium</taxon>
    </lineage>
</organism>
<keyword evidence="2" id="KW-1185">Reference proteome</keyword>
<comment type="caution">
    <text evidence="1">The sequence shown here is derived from an EMBL/GenBank/DDBJ whole genome shotgun (WGS) entry which is preliminary data.</text>
</comment>
<gene>
    <name evidence="1" type="ORF">OIK44_10770</name>
</gene>